<feature type="region of interest" description="Disordered" evidence="1">
    <location>
        <begin position="104"/>
        <end position="130"/>
    </location>
</feature>
<accession>A0AAV6WMG3</accession>
<feature type="compositionally biased region" description="Polar residues" evidence="1">
    <location>
        <begin position="107"/>
        <end position="121"/>
    </location>
</feature>
<gene>
    <name evidence="3" type="ORF">BUALT_Bualt15G0127600</name>
</gene>
<comment type="caution">
    <text evidence="3">The sequence shown here is derived from an EMBL/GenBank/DDBJ whole genome shotgun (WGS) entry which is preliminary data.</text>
</comment>
<dbReference type="InterPro" id="IPR039609">
    <property type="entry name" value="VQ_15/22"/>
</dbReference>
<dbReference type="AlphaFoldDB" id="A0AAV6WMG3"/>
<dbReference type="InterPro" id="IPR008889">
    <property type="entry name" value="VQ"/>
</dbReference>
<dbReference type="Pfam" id="PF05678">
    <property type="entry name" value="VQ"/>
    <property type="match status" value="1"/>
</dbReference>
<feature type="domain" description="VQ" evidence="2">
    <location>
        <begin position="145"/>
        <end position="172"/>
    </location>
</feature>
<evidence type="ECO:0000313" key="3">
    <source>
        <dbReference type="EMBL" id="KAG8369211.1"/>
    </source>
</evidence>
<organism evidence="3 4">
    <name type="scientific">Buddleja alternifolia</name>
    <dbReference type="NCBI Taxonomy" id="168488"/>
    <lineage>
        <taxon>Eukaryota</taxon>
        <taxon>Viridiplantae</taxon>
        <taxon>Streptophyta</taxon>
        <taxon>Embryophyta</taxon>
        <taxon>Tracheophyta</taxon>
        <taxon>Spermatophyta</taxon>
        <taxon>Magnoliopsida</taxon>
        <taxon>eudicotyledons</taxon>
        <taxon>Gunneridae</taxon>
        <taxon>Pentapetalae</taxon>
        <taxon>asterids</taxon>
        <taxon>lamiids</taxon>
        <taxon>Lamiales</taxon>
        <taxon>Scrophulariaceae</taxon>
        <taxon>Buddlejeae</taxon>
        <taxon>Buddleja</taxon>
    </lineage>
</organism>
<evidence type="ECO:0000256" key="1">
    <source>
        <dbReference type="SAM" id="MobiDB-lite"/>
    </source>
</evidence>
<feature type="compositionally biased region" description="Low complexity" evidence="1">
    <location>
        <begin position="70"/>
        <end position="89"/>
    </location>
</feature>
<name>A0AAV6WMG3_9LAMI</name>
<keyword evidence="4" id="KW-1185">Reference proteome</keyword>
<reference evidence="3" key="1">
    <citation type="submission" date="2019-10" db="EMBL/GenBank/DDBJ databases">
        <authorList>
            <person name="Zhang R."/>
            <person name="Pan Y."/>
            <person name="Wang J."/>
            <person name="Ma R."/>
            <person name="Yu S."/>
        </authorList>
    </citation>
    <scope>NUCLEOTIDE SEQUENCE</scope>
    <source>
        <strain evidence="3">LA-IB0</strain>
        <tissue evidence="3">Leaf</tissue>
    </source>
</reference>
<dbReference type="EMBL" id="WHWC01000015">
    <property type="protein sequence ID" value="KAG8369211.1"/>
    <property type="molecule type" value="Genomic_DNA"/>
</dbReference>
<evidence type="ECO:0000313" key="4">
    <source>
        <dbReference type="Proteomes" id="UP000826271"/>
    </source>
</evidence>
<feature type="compositionally biased region" description="Low complexity" evidence="1">
    <location>
        <begin position="38"/>
        <end position="53"/>
    </location>
</feature>
<feature type="region of interest" description="Disordered" evidence="1">
    <location>
        <begin position="1"/>
        <end position="89"/>
    </location>
</feature>
<feature type="compositionally biased region" description="Low complexity" evidence="1">
    <location>
        <begin position="1"/>
        <end position="16"/>
    </location>
</feature>
<sequence length="364" mass="39422">MEYSGNSGSMQSSSTGNDEEFDSSSRARARARAGGDQPNIISSSSSNFLNPSPHHFSSHPLYLTPQNPTFFDPQSSFPQSSSSIANLNDNNNNNDLIWSRSLRSDHQQPTNSVASTQQHEGPSSHPDQLMMISKNPKKRTRASRRAPTTVLTTDTTNFRQMVQEFTGIPASPFSANSPYSRRLDLFSSNTGHLVDTTTLYPLRPSPNKFIFSPFSSSSSSPSSSLLLNNSTMIDSIVPTTTTVGASTSDNYQLRVPSEHLLINLQHQNIIPAPPPLQLGAGNNNNNNNNNNTLGRMNFGGNNINIVGGFPSQETTSSATAQQAVVRNMNINDDDDNNVTRSWTSGGGGGEEAVTNIIHDEFGDI</sequence>
<dbReference type="PANTHER" id="PTHR33179:SF4">
    <property type="entry name" value="VQ MOTIF-CONTAINING PROTEIN"/>
    <property type="match status" value="1"/>
</dbReference>
<evidence type="ECO:0000259" key="2">
    <source>
        <dbReference type="Pfam" id="PF05678"/>
    </source>
</evidence>
<feature type="region of interest" description="Disordered" evidence="1">
    <location>
        <begin position="330"/>
        <end position="352"/>
    </location>
</feature>
<proteinExistence type="predicted"/>
<dbReference type="Proteomes" id="UP000826271">
    <property type="component" value="Unassembled WGS sequence"/>
</dbReference>
<protein>
    <recommendedName>
        <fullName evidence="2">VQ domain-containing protein</fullName>
    </recommendedName>
</protein>
<dbReference type="PANTHER" id="PTHR33179">
    <property type="entry name" value="VQ MOTIF-CONTAINING PROTEIN"/>
    <property type="match status" value="1"/>
</dbReference>